<comment type="caution">
    <text evidence="2">The sequence shown here is derived from an EMBL/GenBank/DDBJ whole genome shotgun (WGS) entry which is preliminary data.</text>
</comment>
<reference evidence="3" key="1">
    <citation type="submission" date="2017-10" db="EMBL/GenBank/DDBJ databases">
        <title>Rapid genome shrinkage in a self-fertile nematode reveals novel sperm competition proteins.</title>
        <authorList>
            <person name="Yin D."/>
            <person name="Schwarz E.M."/>
            <person name="Thomas C.G."/>
            <person name="Felde R.L."/>
            <person name="Korf I.F."/>
            <person name="Cutter A.D."/>
            <person name="Schartner C.M."/>
            <person name="Ralston E.J."/>
            <person name="Meyer B.J."/>
            <person name="Haag E.S."/>
        </authorList>
    </citation>
    <scope>NUCLEOTIDE SEQUENCE [LARGE SCALE GENOMIC DNA]</scope>
    <source>
        <strain evidence="3">JU1422</strain>
    </source>
</reference>
<gene>
    <name evidence="2" type="primary">Cnig_chr_V.g17211</name>
    <name evidence="2" type="ORF">B9Z55_017211</name>
</gene>
<evidence type="ECO:0000313" key="2">
    <source>
        <dbReference type="EMBL" id="PIC23537.1"/>
    </source>
</evidence>
<evidence type="ECO:0000313" key="3">
    <source>
        <dbReference type="Proteomes" id="UP000230233"/>
    </source>
</evidence>
<proteinExistence type="predicted"/>
<keyword evidence="3" id="KW-1185">Reference proteome</keyword>
<dbReference type="EMBL" id="PDUG01000005">
    <property type="protein sequence ID" value="PIC23537.1"/>
    <property type="molecule type" value="Genomic_DNA"/>
</dbReference>
<dbReference type="AlphaFoldDB" id="A0A2G5T8F3"/>
<sequence>MRFLPSLTAVLLICITLNMAKRPDEEVDKCQNTVNYFRMEAGLEELKDDQQETARMEKMFKPGTRSCPTKSHLKNGFGGFTVTRMEERPGGIDILPNKNSILSHNVKTFACLDLDCEDHPGVVSFAFIKNGIAGYSIGKWFLMGAILAIYNFF</sequence>
<dbReference type="Proteomes" id="UP000230233">
    <property type="component" value="Chromosome V"/>
</dbReference>
<name>A0A2G5T8F3_9PELO</name>
<feature type="chain" id="PRO_5013814992" description="SCP domain-containing protein" evidence="1">
    <location>
        <begin position="21"/>
        <end position="153"/>
    </location>
</feature>
<accession>A0A2G5T8F3</accession>
<evidence type="ECO:0000256" key="1">
    <source>
        <dbReference type="SAM" id="SignalP"/>
    </source>
</evidence>
<protein>
    <recommendedName>
        <fullName evidence="4">SCP domain-containing protein</fullName>
    </recommendedName>
</protein>
<keyword evidence="1" id="KW-0732">Signal</keyword>
<feature type="signal peptide" evidence="1">
    <location>
        <begin position="1"/>
        <end position="20"/>
    </location>
</feature>
<organism evidence="2 3">
    <name type="scientific">Caenorhabditis nigoni</name>
    <dbReference type="NCBI Taxonomy" id="1611254"/>
    <lineage>
        <taxon>Eukaryota</taxon>
        <taxon>Metazoa</taxon>
        <taxon>Ecdysozoa</taxon>
        <taxon>Nematoda</taxon>
        <taxon>Chromadorea</taxon>
        <taxon>Rhabditida</taxon>
        <taxon>Rhabditina</taxon>
        <taxon>Rhabditomorpha</taxon>
        <taxon>Rhabditoidea</taxon>
        <taxon>Rhabditidae</taxon>
        <taxon>Peloderinae</taxon>
        <taxon>Caenorhabditis</taxon>
    </lineage>
</organism>
<evidence type="ECO:0008006" key="4">
    <source>
        <dbReference type="Google" id="ProtNLM"/>
    </source>
</evidence>